<proteinExistence type="predicted"/>
<reference evidence="3 4" key="1">
    <citation type="submission" date="2020-08" db="EMBL/GenBank/DDBJ databases">
        <title>Novel species isolated from subtropical streams in China.</title>
        <authorList>
            <person name="Lu H."/>
        </authorList>
    </citation>
    <scope>NUCLEOTIDE SEQUENCE [LARGE SCALE GENOMIC DNA]</scope>
    <source>
        <strain evidence="3 4">CY22W</strain>
    </source>
</reference>
<sequence length="402" mass="44336">MSIQELRNERAELARQANKLLADQGEKKWTNESQQKFDNIAADIEAIDRKISSIEKLNNLTAENSFKDAVPALNTDDKKSVQNKAVEIYLRKAEKHWTPDEQAIVQNTMTTTTGSQGGFTVPAQISSTVIELLKDFNGIRRVADSIRTANGQPLSYPGTDGTVEIGEIVDQNSQVSGQDASFFSVPLNVFKFSSKVIVVPIELVQDTTVDLLGLLNRRIRTRIGRIQNLKFTNGAGGTEPDGLLAKAVVRRIGQTGSTTTYTYDDLVELIESMDIAYAEQGDLSWMMSQAGRKVVRKMKDGNGRPIWTPSYDKGISVEGADELMGFKLNINNDYAAPAASAKSMTFGVHKNYMIRDAMDVTFMRFDDSNYARLGQVGFMAFCRSGGNLLDINSVSAYQHSAT</sequence>
<dbReference type="Pfam" id="PF05065">
    <property type="entry name" value="Phage_capsid"/>
    <property type="match status" value="1"/>
</dbReference>
<dbReference type="SUPFAM" id="SSF56563">
    <property type="entry name" value="Major capsid protein gp5"/>
    <property type="match status" value="1"/>
</dbReference>
<dbReference type="InterPro" id="IPR054612">
    <property type="entry name" value="Phage_capsid-like_C"/>
</dbReference>
<dbReference type="EMBL" id="JACOGD010000004">
    <property type="protein sequence ID" value="MBC3931984.1"/>
    <property type="molecule type" value="Genomic_DNA"/>
</dbReference>
<keyword evidence="4" id="KW-1185">Reference proteome</keyword>
<evidence type="ECO:0000259" key="2">
    <source>
        <dbReference type="Pfam" id="PF05065"/>
    </source>
</evidence>
<name>A0ABR7A503_9BURK</name>
<feature type="domain" description="Phage capsid-like C-terminal" evidence="2">
    <location>
        <begin position="117"/>
        <end position="395"/>
    </location>
</feature>
<evidence type="ECO:0000256" key="1">
    <source>
        <dbReference type="ARBA" id="ARBA00004328"/>
    </source>
</evidence>
<gene>
    <name evidence="3" type="ORF">H8K43_09900</name>
</gene>
<comment type="caution">
    <text evidence="3">The sequence shown here is derived from an EMBL/GenBank/DDBJ whole genome shotgun (WGS) entry which is preliminary data.</text>
</comment>
<dbReference type="NCBIfam" id="TIGR01554">
    <property type="entry name" value="major_cap_HK97"/>
    <property type="match status" value="1"/>
</dbReference>
<evidence type="ECO:0000313" key="4">
    <source>
        <dbReference type="Proteomes" id="UP000654304"/>
    </source>
</evidence>
<evidence type="ECO:0000313" key="3">
    <source>
        <dbReference type="EMBL" id="MBC3931984.1"/>
    </source>
</evidence>
<comment type="subcellular location">
    <subcellularLocation>
        <location evidence="1">Virion</location>
    </subcellularLocation>
</comment>
<accession>A0ABR7A503</accession>
<protein>
    <submittedName>
        <fullName evidence="3">Phage major capsid protein</fullName>
    </submittedName>
</protein>
<dbReference type="RefSeq" id="WP_186903666.1">
    <property type="nucleotide sequence ID" value="NZ_JACOGD010000004.1"/>
</dbReference>
<organism evidence="3 4">
    <name type="scientific">Undibacterium curvum</name>
    <dbReference type="NCBI Taxonomy" id="2762294"/>
    <lineage>
        <taxon>Bacteria</taxon>
        <taxon>Pseudomonadati</taxon>
        <taxon>Pseudomonadota</taxon>
        <taxon>Betaproteobacteria</taxon>
        <taxon>Burkholderiales</taxon>
        <taxon>Oxalobacteraceae</taxon>
        <taxon>Undibacterium</taxon>
    </lineage>
</organism>
<dbReference type="Proteomes" id="UP000654304">
    <property type="component" value="Unassembled WGS sequence"/>
</dbReference>
<dbReference type="InterPro" id="IPR024455">
    <property type="entry name" value="Phage_capsid"/>
</dbReference>